<organism evidence="2 3">
    <name type="scientific">Paraburkholderia fynbosensis</name>
    <dbReference type="NCBI Taxonomy" id="1200993"/>
    <lineage>
        <taxon>Bacteria</taxon>
        <taxon>Pseudomonadati</taxon>
        <taxon>Pseudomonadota</taxon>
        <taxon>Betaproteobacteria</taxon>
        <taxon>Burkholderiales</taxon>
        <taxon>Burkholderiaceae</taxon>
        <taxon>Paraburkholderia</taxon>
    </lineage>
</organism>
<proteinExistence type="predicted"/>
<gene>
    <name evidence="2" type="ORF">LMG27177_00908</name>
</gene>
<dbReference type="AlphaFoldDB" id="A0A6J5FHJ8"/>
<dbReference type="Proteomes" id="UP000494252">
    <property type="component" value="Unassembled WGS sequence"/>
</dbReference>
<evidence type="ECO:0000313" key="2">
    <source>
        <dbReference type="EMBL" id="CAB3780387.1"/>
    </source>
</evidence>
<name>A0A6J5FHJ8_9BURK</name>
<dbReference type="RefSeq" id="WP_175158286.1">
    <property type="nucleotide sequence ID" value="NZ_CADIKI010000002.1"/>
</dbReference>
<protein>
    <submittedName>
        <fullName evidence="2">Uncharacterized protein</fullName>
    </submittedName>
</protein>
<evidence type="ECO:0000256" key="1">
    <source>
        <dbReference type="SAM" id="MobiDB-lite"/>
    </source>
</evidence>
<accession>A0A6J5FHJ8</accession>
<evidence type="ECO:0000313" key="3">
    <source>
        <dbReference type="Proteomes" id="UP000494252"/>
    </source>
</evidence>
<keyword evidence="3" id="KW-1185">Reference proteome</keyword>
<feature type="region of interest" description="Disordered" evidence="1">
    <location>
        <begin position="1"/>
        <end position="24"/>
    </location>
</feature>
<reference evidence="2 3" key="1">
    <citation type="submission" date="2020-04" db="EMBL/GenBank/DDBJ databases">
        <authorList>
            <person name="De Canck E."/>
        </authorList>
    </citation>
    <scope>NUCLEOTIDE SEQUENCE [LARGE SCALE GENOMIC DNA]</scope>
    <source>
        <strain evidence="2 3">LMG 27177</strain>
    </source>
</reference>
<dbReference type="EMBL" id="CADIKI010000002">
    <property type="protein sequence ID" value="CAB3780387.1"/>
    <property type="molecule type" value="Genomic_DNA"/>
</dbReference>
<sequence>MLHRRHPDCSTSVDADGRDRHRHRTSHTDLAGAECVGGWFMYWKSCAMAELVNVVTGCWVASADSPESDCPKTDDAHAAQAILTAKARRFIESSFLLWARSDSPALRLRV</sequence>